<dbReference type="InterPro" id="IPR036388">
    <property type="entry name" value="WH-like_DNA-bd_sf"/>
</dbReference>
<proteinExistence type="inferred from homology"/>
<dbReference type="Pfam" id="PF00126">
    <property type="entry name" value="HTH_1"/>
    <property type="match status" value="1"/>
</dbReference>
<dbReference type="InterPro" id="IPR000847">
    <property type="entry name" value="LysR_HTH_N"/>
</dbReference>
<dbReference type="PROSITE" id="PS50931">
    <property type="entry name" value="HTH_LYSR"/>
    <property type="match status" value="1"/>
</dbReference>
<keyword evidence="3" id="KW-0238">DNA-binding</keyword>
<dbReference type="InterPro" id="IPR036390">
    <property type="entry name" value="WH_DNA-bd_sf"/>
</dbReference>
<keyword evidence="4" id="KW-0804">Transcription</keyword>
<protein>
    <submittedName>
        <fullName evidence="6">LysR family transcriptional regulator</fullName>
    </submittedName>
</protein>
<comment type="similarity">
    <text evidence="1">Belongs to the LysR transcriptional regulatory family.</text>
</comment>
<sequence>MASLIQTLAVAEHLNFRHAANALCMNQSTVSIRIKTLEQDLGVLLFERLPRGVRLTPAGRHFVEQVTAGIGQLDHAVKTAGMLARGDYGQLRIGVHALISDGFLAALLNRYHLLHPGIDVEIAERQILAEAICGGEDIPGLLASVPVEALAETARKQHHRYGEVIDAMLRAERELAELRLRPIR</sequence>
<comment type="caution">
    <text evidence="6">The sequence shown here is derived from an EMBL/GenBank/DDBJ whole genome shotgun (WGS) entry which is preliminary data.</text>
</comment>
<gene>
    <name evidence="6" type="ORF">D2T31_21875</name>
</gene>
<evidence type="ECO:0000256" key="3">
    <source>
        <dbReference type="ARBA" id="ARBA00023125"/>
    </source>
</evidence>
<evidence type="ECO:0000313" key="6">
    <source>
        <dbReference type="EMBL" id="RWR25425.1"/>
    </source>
</evidence>
<dbReference type="GO" id="GO:0003700">
    <property type="term" value="F:DNA-binding transcription factor activity"/>
    <property type="evidence" value="ECO:0007669"/>
    <property type="project" value="InterPro"/>
</dbReference>
<dbReference type="EMBL" id="SAUX01000056">
    <property type="protein sequence ID" value="RWR25425.1"/>
    <property type="molecule type" value="Genomic_DNA"/>
</dbReference>
<organism evidence="6 7">
    <name type="scientific">Paenirhodobacter populi</name>
    <dbReference type="NCBI Taxonomy" id="2306993"/>
    <lineage>
        <taxon>Bacteria</taxon>
        <taxon>Pseudomonadati</taxon>
        <taxon>Pseudomonadota</taxon>
        <taxon>Alphaproteobacteria</taxon>
        <taxon>Rhodobacterales</taxon>
        <taxon>Rhodobacter group</taxon>
        <taxon>Paenirhodobacter</taxon>
    </lineage>
</organism>
<evidence type="ECO:0000259" key="5">
    <source>
        <dbReference type="PROSITE" id="PS50931"/>
    </source>
</evidence>
<evidence type="ECO:0000256" key="2">
    <source>
        <dbReference type="ARBA" id="ARBA00023015"/>
    </source>
</evidence>
<feature type="domain" description="HTH lysR-type" evidence="5">
    <location>
        <begin position="1"/>
        <end position="56"/>
    </location>
</feature>
<dbReference type="PRINTS" id="PR00039">
    <property type="entry name" value="HTHLYSR"/>
</dbReference>
<dbReference type="FunFam" id="1.10.10.10:FF:000001">
    <property type="entry name" value="LysR family transcriptional regulator"/>
    <property type="match status" value="1"/>
</dbReference>
<evidence type="ECO:0000256" key="4">
    <source>
        <dbReference type="ARBA" id="ARBA00023163"/>
    </source>
</evidence>
<dbReference type="PANTHER" id="PTHR30126">
    <property type="entry name" value="HTH-TYPE TRANSCRIPTIONAL REGULATOR"/>
    <property type="match status" value="1"/>
</dbReference>
<dbReference type="Gene3D" id="1.10.10.10">
    <property type="entry name" value="Winged helix-like DNA-binding domain superfamily/Winged helix DNA-binding domain"/>
    <property type="match status" value="1"/>
</dbReference>
<dbReference type="PANTHER" id="PTHR30126:SF40">
    <property type="entry name" value="HTH-TYPE TRANSCRIPTIONAL REGULATOR GLTR"/>
    <property type="match status" value="1"/>
</dbReference>
<dbReference type="RefSeq" id="WP_128238900.1">
    <property type="nucleotide sequence ID" value="NZ_SAUX01000056.1"/>
</dbReference>
<reference evidence="6 7" key="2">
    <citation type="submission" date="2019-01" db="EMBL/GenBank/DDBJ databases">
        <authorList>
            <person name="Li Y."/>
        </authorList>
    </citation>
    <scope>NUCLEOTIDE SEQUENCE [LARGE SCALE GENOMIC DNA]</scope>
    <source>
        <strain evidence="6 7">D19-10-3-21</strain>
    </source>
</reference>
<dbReference type="Proteomes" id="UP000285295">
    <property type="component" value="Unassembled WGS sequence"/>
</dbReference>
<keyword evidence="2" id="KW-0805">Transcription regulation</keyword>
<evidence type="ECO:0000256" key="1">
    <source>
        <dbReference type="ARBA" id="ARBA00009437"/>
    </source>
</evidence>
<dbReference type="Gene3D" id="3.40.190.10">
    <property type="entry name" value="Periplasmic binding protein-like II"/>
    <property type="match status" value="1"/>
</dbReference>
<accession>A0A443JY68</accession>
<dbReference type="GO" id="GO:0000976">
    <property type="term" value="F:transcription cis-regulatory region binding"/>
    <property type="evidence" value="ECO:0007669"/>
    <property type="project" value="TreeGrafter"/>
</dbReference>
<dbReference type="AlphaFoldDB" id="A0A443JY68"/>
<name>A0A443JY68_9RHOB</name>
<dbReference type="SUPFAM" id="SSF46785">
    <property type="entry name" value="Winged helix' DNA-binding domain"/>
    <property type="match status" value="1"/>
</dbReference>
<dbReference type="OrthoDB" id="9815174at2"/>
<evidence type="ECO:0000313" key="7">
    <source>
        <dbReference type="Proteomes" id="UP000285295"/>
    </source>
</evidence>
<reference evidence="6 7" key="1">
    <citation type="submission" date="2019-01" db="EMBL/GenBank/DDBJ databases">
        <title>Sinorhodobacter populi sp. nov. isolated from the symptomatic bark tissue of Populus euramericana canker.</title>
        <authorList>
            <person name="Xu G."/>
        </authorList>
    </citation>
    <scope>NUCLEOTIDE SEQUENCE [LARGE SCALE GENOMIC DNA]</scope>
    <source>
        <strain evidence="6 7">D19-10-3-21</strain>
    </source>
</reference>